<keyword evidence="3" id="KW-1185">Reference proteome</keyword>
<dbReference type="Pfam" id="PF00350">
    <property type="entry name" value="Dynamin_N"/>
    <property type="match status" value="1"/>
</dbReference>
<protein>
    <submittedName>
        <fullName evidence="2">Dynamin family protein</fullName>
    </submittedName>
</protein>
<sequence length="489" mass="52387">MIGPLTARLARLCDETAPTLTDPAARATVEALGARLAEPRIRIAIGGRIKAGKSTMVNALLGQRLAATGVGETTMLVSWFQHGPQDRVRVHRQDGSVSIVPAARGGGVPEHIEDPATVSYLEVETPNEALARRHTVVDTPGLNSLSALDAYSLAAMADADAVVYLMPHPGENDLAALESIRSSAGELRLGAANLIGVLSRIDTLSGAENPWPDARRVAERYAGELSSALSTVVPVVGLMAETGLGADFAEGDHAAVRALTAVDPVDLEDALLSVQDFLAWPDCPVSEERRHRLLRLLGLYGTSVAVEVVRGGSRTTADLLAELTRRSGIDTVLHHIERVFVAGADRLRATAAVAALEELVWRDDGSCLADRPVLVRLRAELDRVRLEPAMRQVELAKGLADVARGLLRLETTDLQALTALATGADDAARLGLPRSAGPDRIRDAADVRIRRWRTLEGRPSRPLQRYARAARELTEHAYFAAAHPPSGRR</sequence>
<name>A0ABT7ME59_9PSEU</name>
<evidence type="ECO:0000313" key="3">
    <source>
        <dbReference type="Proteomes" id="UP001231924"/>
    </source>
</evidence>
<dbReference type="PANTHER" id="PTHR43681">
    <property type="entry name" value="TRANSMEMBRANE GTPASE FZO"/>
    <property type="match status" value="1"/>
</dbReference>
<reference evidence="2 3" key="1">
    <citation type="submission" date="2023-06" db="EMBL/GenBank/DDBJ databases">
        <title>Actinomycetospora Odt1-22.</title>
        <authorList>
            <person name="Supong K."/>
        </authorList>
    </citation>
    <scope>NUCLEOTIDE SEQUENCE [LARGE SCALE GENOMIC DNA]</scope>
    <source>
        <strain evidence="2 3">Odt1-22</strain>
    </source>
</reference>
<dbReference type="EMBL" id="JASVWF010000006">
    <property type="protein sequence ID" value="MDL5158948.1"/>
    <property type="molecule type" value="Genomic_DNA"/>
</dbReference>
<dbReference type="InterPro" id="IPR027417">
    <property type="entry name" value="P-loop_NTPase"/>
</dbReference>
<accession>A0ABT7ME59</accession>
<evidence type="ECO:0000259" key="1">
    <source>
        <dbReference type="Pfam" id="PF00350"/>
    </source>
</evidence>
<comment type="caution">
    <text evidence="2">The sequence shown here is derived from an EMBL/GenBank/DDBJ whole genome shotgun (WGS) entry which is preliminary data.</text>
</comment>
<evidence type="ECO:0000313" key="2">
    <source>
        <dbReference type="EMBL" id="MDL5158948.1"/>
    </source>
</evidence>
<dbReference type="InterPro" id="IPR051943">
    <property type="entry name" value="TRAFAC_Dynamin-like_GTPase"/>
</dbReference>
<feature type="domain" description="Dynamin N-terminal" evidence="1">
    <location>
        <begin position="43"/>
        <end position="167"/>
    </location>
</feature>
<dbReference type="SUPFAM" id="SSF52540">
    <property type="entry name" value="P-loop containing nucleoside triphosphate hydrolases"/>
    <property type="match status" value="1"/>
</dbReference>
<dbReference type="RefSeq" id="WP_286055510.1">
    <property type="nucleotide sequence ID" value="NZ_JASVWF010000006.1"/>
</dbReference>
<dbReference type="InterPro" id="IPR045063">
    <property type="entry name" value="Dynamin_N"/>
</dbReference>
<dbReference type="PANTHER" id="PTHR43681:SF1">
    <property type="entry name" value="SARCALUMENIN"/>
    <property type="match status" value="1"/>
</dbReference>
<organism evidence="2 3">
    <name type="scientific">Actinomycetospora termitidis</name>
    <dbReference type="NCBI Taxonomy" id="3053470"/>
    <lineage>
        <taxon>Bacteria</taxon>
        <taxon>Bacillati</taxon>
        <taxon>Actinomycetota</taxon>
        <taxon>Actinomycetes</taxon>
        <taxon>Pseudonocardiales</taxon>
        <taxon>Pseudonocardiaceae</taxon>
        <taxon>Actinomycetospora</taxon>
    </lineage>
</organism>
<dbReference type="Proteomes" id="UP001231924">
    <property type="component" value="Unassembled WGS sequence"/>
</dbReference>
<dbReference type="Gene3D" id="3.40.50.300">
    <property type="entry name" value="P-loop containing nucleotide triphosphate hydrolases"/>
    <property type="match status" value="1"/>
</dbReference>
<proteinExistence type="predicted"/>
<gene>
    <name evidence="2" type="ORF">QRT03_23470</name>
</gene>